<dbReference type="AlphaFoldDB" id="A0A5D4SSW6"/>
<gene>
    <name evidence="1" type="ORF">FZC76_17980</name>
</gene>
<comment type="caution">
    <text evidence="1">The sequence shown here is derived from an EMBL/GenBank/DDBJ whole genome shotgun (WGS) entry which is preliminary data.</text>
</comment>
<protein>
    <recommendedName>
        <fullName evidence="3">WYL domain-containing protein</fullName>
    </recommendedName>
</protein>
<dbReference type="OrthoDB" id="2112405at2"/>
<evidence type="ECO:0000313" key="1">
    <source>
        <dbReference type="EMBL" id="TYS65771.1"/>
    </source>
</evidence>
<reference evidence="1 2" key="1">
    <citation type="submission" date="2019-08" db="EMBL/GenBank/DDBJ databases">
        <title>Bacillus genomes from the desert of Cuatro Cienegas, Coahuila.</title>
        <authorList>
            <person name="Olmedo-Alvarez G."/>
        </authorList>
    </citation>
    <scope>NUCLEOTIDE SEQUENCE [LARGE SCALE GENOMIC DNA]</scope>
    <source>
        <strain evidence="1 2">CH28_1T</strain>
    </source>
</reference>
<dbReference type="STRING" id="79883.GCA_001636495_03506"/>
<proteinExistence type="predicted"/>
<dbReference type="Proteomes" id="UP000322524">
    <property type="component" value="Unassembled WGS sequence"/>
</dbReference>
<evidence type="ECO:0000313" key="2">
    <source>
        <dbReference type="Proteomes" id="UP000322524"/>
    </source>
</evidence>
<name>A0A5D4SSW6_9BACI</name>
<dbReference type="EMBL" id="VTEV01000007">
    <property type="protein sequence ID" value="TYS65771.1"/>
    <property type="molecule type" value="Genomic_DNA"/>
</dbReference>
<accession>A0A5D4SSW6</accession>
<organism evidence="1 2">
    <name type="scientific">Sutcliffiella horikoshii</name>
    <dbReference type="NCBI Taxonomy" id="79883"/>
    <lineage>
        <taxon>Bacteria</taxon>
        <taxon>Bacillati</taxon>
        <taxon>Bacillota</taxon>
        <taxon>Bacilli</taxon>
        <taxon>Bacillales</taxon>
        <taxon>Bacillaceae</taxon>
        <taxon>Sutcliffiella</taxon>
    </lineage>
</organism>
<sequence length="74" mass="8907">MKRLLETFRVSRTPIEMIYMAKDGSITQRNIMVLEVKEKSVTAFCYLRQTKRTFLLQSILSFRPMRKKYENEVI</sequence>
<evidence type="ECO:0008006" key="3">
    <source>
        <dbReference type="Google" id="ProtNLM"/>
    </source>
</evidence>